<accession>A0AAN7YAG3</accession>
<protein>
    <submittedName>
        <fullName evidence="2">Uncharacterized protein</fullName>
    </submittedName>
</protein>
<proteinExistence type="predicted"/>
<gene>
    <name evidence="2" type="ORF">PBY51_019348</name>
</gene>
<evidence type="ECO:0000313" key="2">
    <source>
        <dbReference type="EMBL" id="KAK5874404.1"/>
    </source>
</evidence>
<reference evidence="2 3" key="1">
    <citation type="journal article" date="2023" name="Genes (Basel)">
        <title>Chromosome-Level Genome Assembly and Circadian Gene Repertoire of the Patagonia Blennie Eleginops maclovinus-The Closest Ancestral Proxy of Antarctic Cryonotothenioids.</title>
        <authorList>
            <person name="Cheng C.C."/>
            <person name="Rivera-Colon A.G."/>
            <person name="Minhas B.F."/>
            <person name="Wilson L."/>
            <person name="Rayamajhi N."/>
            <person name="Vargas-Chacoff L."/>
            <person name="Catchen J.M."/>
        </authorList>
    </citation>
    <scope>NUCLEOTIDE SEQUENCE [LARGE SCALE GENOMIC DNA]</scope>
    <source>
        <strain evidence="2">JMC-PN-2008</strain>
    </source>
</reference>
<dbReference type="AlphaFoldDB" id="A0AAN7YAG3"/>
<evidence type="ECO:0000313" key="3">
    <source>
        <dbReference type="Proteomes" id="UP001346869"/>
    </source>
</evidence>
<dbReference type="Proteomes" id="UP001346869">
    <property type="component" value="Unassembled WGS sequence"/>
</dbReference>
<organism evidence="2 3">
    <name type="scientific">Eleginops maclovinus</name>
    <name type="common">Patagonian blennie</name>
    <name type="synonym">Eleginus maclovinus</name>
    <dbReference type="NCBI Taxonomy" id="56733"/>
    <lineage>
        <taxon>Eukaryota</taxon>
        <taxon>Metazoa</taxon>
        <taxon>Chordata</taxon>
        <taxon>Craniata</taxon>
        <taxon>Vertebrata</taxon>
        <taxon>Euteleostomi</taxon>
        <taxon>Actinopterygii</taxon>
        <taxon>Neopterygii</taxon>
        <taxon>Teleostei</taxon>
        <taxon>Neoteleostei</taxon>
        <taxon>Acanthomorphata</taxon>
        <taxon>Eupercaria</taxon>
        <taxon>Perciformes</taxon>
        <taxon>Notothenioidei</taxon>
        <taxon>Eleginopidae</taxon>
        <taxon>Eleginops</taxon>
    </lineage>
</organism>
<reference evidence="2 3" key="2">
    <citation type="journal article" date="2023" name="Mol. Biol. Evol.">
        <title>Genomics of Secondarily Temperate Adaptation in the Only Non-Antarctic Icefish.</title>
        <authorList>
            <person name="Rivera-Colon A.G."/>
            <person name="Rayamajhi N."/>
            <person name="Minhas B.F."/>
            <person name="Madrigal G."/>
            <person name="Bilyk K.T."/>
            <person name="Yoon V."/>
            <person name="Hune M."/>
            <person name="Gregory S."/>
            <person name="Cheng C.H.C."/>
            <person name="Catchen J.M."/>
        </authorList>
    </citation>
    <scope>NUCLEOTIDE SEQUENCE [LARGE SCALE GENOMIC DNA]</scope>
    <source>
        <strain evidence="2">JMC-PN-2008</strain>
    </source>
</reference>
<comment type="caution">
    <text evidence="2">The sequence shown here is derived from an EMBL/GenBank/DDBJ whole genome shotgun (WGS) entry which is preliminary data.</text>
</comment>
<keyword evidence="3" id="KW-1185">Reference proteome</keyword>
<evidence type="ECO:0000256" key="1">
    <source>
        <dbReference type="SAM" id="MobiDB-lite"/>
    </source>
</evidence>
<feature type="compositionally biased region" description="Pro residues" evidence="1">
    <location>
        <begin position="14"/>
        <end position="24"/>
    </location>
</feature>
<name>A0AAN7YAG3_ELEMC</name>
<dbReference type="EMBL" id="JAUZQC010000003">
    <property type="protein sequence ID" value="KAK5874404.1"/>
    <property type="molecule type" value="Genomic_DNA"/>
</dbReference>
<feature type="region of interest" description="Disordered" evidence="1">
    <location>
        <begin position="1"/>
        <end position="106"/>
    </location>
</feature>
<feature type="compositionally biased region" description="Polar residues" evidence="1">
    <location>
        <begin position="72"/>
        <end position="81"/>
    </location>
</feature>
<sequence length="106" mass="11153">MLLPMGMQAQSASHPPPPLPPPPSCYTQPRSCEARRPVVSAGAAGCSRQRGLGFSSRPRGPQSGGGGSSSSDRAQLNQTLQHPHEPCCTSSQRGRQDRDAAALVRH</sequence>